<dbReference type="EMBL" id="MKKU01000186">
    <property type="protein sequence ID" value="RNF20134.1"/>
    <property type="molecule type" value="Genomic_DNA"/>
</dbReference>
<evidence type="ECO:0000313" key="4">
    <source>
        <dbReference type="Proteomes" id="UP000284403"/>
    </source>
</evidence>
<dbReference type="RefSeq" id="XP_029229098.1">
    <property type="nucleotide sequence ID" value="XM_029370828.1"/>
</dbReference>
<feature type="compositionally biased region" description="Low complexity" evidence="1">
    <location>
        <begin position="74"/>
        <end position="83"/>
    </location>
</feature>
<dbReference type="CDD" id="cd00201">
    <property type="entry name" value="WW"/>
    <property type="match status" value="1"/>
</dbReference>
<evidence type="ECO:0000259" key="2">
    <source>
        <dbReference type="PROSITE" id="PS50020"/>
    </source>
</evidence>
<dbReference type="SUPFAM" id="SSF51045">
    <property type="entry name" value="WW domain"/>
    <property type="match status" value="1"/>
</dbReference>
<dbReference type="AlphaFoldDB" id="A0A422PQY2"/>
<comment type="caution">
    <text evidence="3">The sequence shown here is derived from an EMBL/GenBank/DDBJ whole genome shotgun (WGS) entry which is preliminary data.</text>
</comment>
<keyword evidence="4" id="KW-1185">Reference proteome</keyword>
<feature type="compositionally biased region" description="Basic and acidic residues" evidence="1">
    <location>
        <begin position="251"/>
        <end position="263"/>
    </location>
</feature>
<feature type="region of interest" description="Disordered" evidence="1">
    <location>
        <begin position="122"/>
        <end position="159"/>
    </location>
</feature>
<proteinExistence type="predicted"/>
<feature type="region of interest" description="Disordered" evidence="1">
    <location>
        <begin position="1"/>
        <end position="29"/>
    </location>
</feature>
<dbReference type="OrthoDB" id="243873at2759"/>
<dbReference type="Proteomes" id="UP000284403">
    <property type="component" value="Unassembled WGS sequence"/>
</dbReference>
<feature type="domain" description="WW" evidence="2">
    <location>
        <begin position="389"/>
        <end position="416"/>
    </location>
</feature>
<feature type="region of interest" description="Disordered" evidence="1">
    <location>
        <begin position="63"/>
        <end position="99"/>
    </location>
</feature>
<reference evidence="3 4" key="1">
    <citation type="journal article" date="2018" name="BMC Genomics">
        <title>Genomic comparison of Trypanosoma conorhini and Trypanosoma rangeli to Trypanosoma cruzi strains of high and low virulence.</title>
        <authorList>
            <person name="Bradwell K.R."/>
            <person name="Koparde V.N."/>
            <person name="Matveyev A.V."/>
            <person name="Serrano M.G."/>
            <person name="Alves J.M."/>
            <person name="Parikh H."/>
            <person name="Huang B."/>
            <person name="Lee V."/>
            <person name="Espinosa-Alvarez O."/>
            <person name="Ortiz P.A."/>
            <person name="Costa-Martins A.G."/>
            <person name="Teixeira M.M."/>
            <person name="Buck G.A."/>
        </authorList>
    </citation>
    <scope>NUCLEOTIDE SEQUENCE [LARGE SCALE GENOMIC DNA]</scope>
    <source>
        <strain evidence="3 4">025E</strain>
    </source>
</reference>
<accession>A0A422PQY2</accession>
<dbReference type="PROSITE" id="PS50020">
    <property type="entry name" value="WW_DOMAIN_2"/>
    <property type="match status" value="1"/>
</dbReference>
<protein>
    <recommendedName>
        <fullName evidence="2">WW domain-containing protein</fullName>
    </recommendedName>
</protein>
<evidence type="ECO:0000313" key="3">
    <source>
        <dbReference type="EMBL" id="RNF20134.1"/>
    </source>
</evidence>
<dbReference type="InterPro" id="IPR036020">
    <property type="entry name" value="WW_dom_sf"/>
</dbReference>
<evidence type="ECO:0000256" key="1">
    <source>
        <dbReference type="SAM" id="MobiDB-lite"/>
    </source>
</evidence>
<organism evidence="3 4">
    <name type="scientific">Trypanosoma conorhini</name>
    <dbReference type="NCBI Taxonomy" id="83891"/>
    <lineage>
        <taxon>Eukaryota</taxon>
        <taxon>Discoba</taxon>
        <taxon>Euglenozoa</taxon>
        <taxon>Kinetoplastea</taxon>
        <taxon>Metakinetoplastina</taxon>
        <taxon>Trypanosomatida</taxon>
        <taxon>Trypanosomatidae</taxon>
        <taxon>Trypanosoma</taxon>
    </lineage>
</organism>
<dbReference type="GeneID" id="40317523"/>
<sequence>MRTETEAPAASGDHREKVSGVDPNSGDAEGRWSACAVLAERLRLLQLRGRALGTRLGELRKAADAMGHAEPESSWESKGLSSSPREGEAKPQRVASPGERPFFSYPSYAAVRVRVEPLFAPIDGGSPQRPGRFQEAGCSLPAASPAGHGGGRGAGQSPSPPIIIVEVMDSDAAACDVLASVAGEEQGLAVEGAEPHPATPPVAAAVTQRPRHDGSDRAGQQAHISFLVDQIQQIDAPARLASPAVNVFRRIREGPRNQGEPENKSIPTEDSGIQAIETTQVAGDVAAVADAGQTQPPARLDAAASAVDNGTVTALPAEGLASATPMPCTTCKIPSLSPSSSATRAFPTSSPLPSAPVGLNGACESGFEPSQSAVDYEAKARELLQRGEWKKAEDTRGKVYYYHAKERRSCWNLAKELRRLAGA</sequence>
<feature type="region of interest" description="Disordered" evidence="1">
    <location>
        <begin position="251"/>
        <end position="272"/>
    </location>
</feature>
<name>A0A422PQY2_9TRYP</name>
<gene>
    <name evidence="3" type="ORF">Tco025E_03912</name>
</gene>
<dbReference type="InterPro" id="IPR001202">
    <property type="entry name" value="WW_dom"/>
</dbReference>